<feature type="non-terminal residue" evidence="1">
    <location>
        <position position="1"/>
    </location>
</feature>
<name>A0A6B0Y377_9RHOB</name>
<protein>
    <submittedName>
        <fullName evidence="1">DUF5054 domain-containing protein</fullName>
    </submittedName>
</protein>
<dbReference type="AlphaFoldDB" id="A0A6B0Y377"/>
<sequence>ADSWIHGVGTAPTKMSRYLALRRLYGKWAREGLTPQREAMGRRLCMVAEHTWGVDIKTFLRDEAAWDRQDFETARQFDSRFALTERSWREQEALIDDAISVLAREDREEAERAATPSCLQPTATAVRKRGSLTLGDGKLDFDKATGGLIRVRFPNGCDLESAEGQLAALTYESYDAQDYHDYAESYLTQFAYWSVRDHGKPGLEHSCTARSGIFEPKWMGVAMEGGSHAIGKFQFSETAADDLGAPGAPEIRYRFIDRDTLEVTVCLFDKPANRMPEASFVTFAPTVDPGSWRFRKLDYDVDPRAVVKNGNRQLHAVQSVSCMTSDSQHLRIAPLDCPLAGPAEAPFLPFFRGVIAMRRGVRFCLHNNKWGTNFPMWCEGNFAYRFRMSLSCAR</sequence>
<dbReference type="EMBL" id="VXRY01000367">
    <property type="protein sequence ID" value="MXY34249.1"/>
    <property type="molecule type" value="Genomic_DNA"/>
</dbReference>
<accession>A0A6B0Y377</accession>
<dbReference type="Pfam" id="PF16477">
    <property type="entry name" value="DUF5054"/>
    <property type="match status" value="1"/>
</dbReference>
<dbReference type="InterPro" id="IPR032482">
    <property type="entry name" value="DUF5054"/>
</dbReference>
<proteinExistence type="predicted"/>
<organism evidence="1">
    <name type="scientific">Boseongicola sp. SB0664_bin_43</name>
    <dbReference type="NCBI Taxonomy" id="2604844"/>
    <lineage>
        <taxon>Bacteria</taxon>
        <taxon>Pseudomonadati</taxon>
        <taxon>Pseudomonadota</taxon>
        <taxon>Alphaproteobacteria</taxon>
        <taxon>Rhodobacterales</taxon>
        <taxon>Paracoccaceae</taxon>
        <taxon>Boseongicola</taxon>
    </lineage>
</organism>
<comment type="caution">
    <text evidence="1">The sequence shown here is derived from an EMBL/GenBank/DDBJ whole genome shotgun (WGS) entry which is preliminary data.</text>
</comment>
<reference evidence="1" key="1">
    <citation type="submission" date="2019-09" db="EMBL/GenBank/DDBJ databases">
        <title>Characterisation of the sponge microbiome using genome-centric metagenomics.</title>
        <authorList>
            <person name="Engelberts J.P."/>
            <person name="Robbins S.J."/>
            <person name="De Goeij J.M."/>
            <person name="Aranda M."/>
            <person name="Bell S.C."/>
            <person name="Webster N.S."/>
        </authorList>
    </citation>
    <scope>NUCLEOTIDE SEQUENCE</scope>
    <source>
        <strain evidence="1">SB0664_bin_43</strain>
    </source>
</reference>
<gene>
    <name evidence="1" type="ORF">F4Y60_09205</name>
</gene>
<evidence type="ECO:0000313" key="1">
    <source>
        <dbReference type="EMBL" id="MXY34249.1"/>
    </source>
</evidence>